<dbReference type="InParanoid" id="D2VS15"/>
<reference evidence="1 2" key="1">
    <citation type="journal article" date="2010" name="Cell">
        <title>The genome of Naegleria gruberi illuminates early eukaryotic versatility.</title>
        <authorList>
            <person name="Fritz-Laylin L.K."/>
            <person name="Prochnik S.E."/>
            <person name="Ginger M.L."/>
            <person name="Dacks J.B."/>
            <person name="Carpenter M.L."/>
            <person name="Field M.C."/>
            <person name="Kuo A."/>
            <person name="Paredez A."/>
            <person name="Chapman J."/>
            <person name="Pham J."/>
            <person name="Shu S."/>
            <person name="Neupane R."/>
            <person name="Cipriano M."/>
            <person name="Mancuso J."/>
            <person name="Tu H."/>
            <person name="Salamov A."/>
            <person name="Lindquist E."/>
            <person name="Shapiro H."/>
            <person name="Lucas S."/>
            <person name="Grigoriev I.V."/>
            <person name="Cande W.Z."/>
            <person name="Fulton C."/>
            <person name="Rokhsar D.S."/>
            <person name="Dawson S.C."/>
        </authorList>
    </citation>
    <scope>NUCLEOTIDE SEQUENCE [LARGE SCALE GENOMIC DNA]</scope>
    <source>
        <strain evidence="1 2">NEG-M</strain>
    </source>
</reference>
<dbReference type="GeneID" id="8854771"/>
<keyword evidence="2" id="KW-1185">Reference proteome</keyword>
<sequence>MNSNNNKIGKSKKMSGNKLTIVLEQQPAMSISKHVIVQKGMHVVDQTFQYPSHSQQCVRSNNACMSSVSSGSPKSSSSASNLSANVWQHVSNRNLPTVGSSNNTTPTITKWRCTSSTFANYIVETNSFNSVEKKRVISEKEILGVLHLSQQKACKQLNCSLSTLKRRFYELKDGFGLERWPQYFFEIRHLPIFKKIYPMNLQFILNSDEE</sequence>
<dbReference type="VEuPathDB" id="AmoebaDB:NAEGRDRAFT_71777"/>
<dbReference type="AlphaFoldDB" id="D2VS15"/>
<organism evidence="2">
    <name type="scientific">Naegleria gruberi</name>
    <name type="common">Amoeba</name>
    <dbReference type="NCBI Taxonomy" id="5762"/>
    <lineage>
        <taxon>Eukaryota</taxon>
        <taxon>Discoba</taxon>
        <taxon>Heterolobosea</taxon>
        <taxon>Tetramitia</taxon>
        <taxon>Eutetramitia</taxon>
        <taxon>Vahlkampfiidae</taxon>
        <taxon>Naegleria</taxon>
    </lineage>
</organism>
<evidence type="ECO:0000313" key="2">
    <source>
        <dbReference type="Proteomes" id="UP000006671"/>
    </source>
</evidence>
<protein>
    <submittedName>
        <fullName evidence="1">Predicted protein</fullName>
    </submittedName>
</protein>
<accession>D2VS15</accession>
<dbReference type="EMBL" id="GG738893">
    <property type="protein sequence ID" value="EFC40340.1"/>
    <property type="molecule type" value="Genomic_DNA"/>
</dbReference>
<dbReference type="OrthoDB" id="6270329at2759"/>
<dbReference type="RefSeq" id="XP_002673084.1">
    <property type="nucleotide sequence ID" value="XM_002673038.1"/>
</dbReference>
<proteinExistence type="predicted"/>
<name>D2VS15_NAEGR</name>
<evidence type="ECO:0000313" key="1">
    <source>
        <dbReference type="EMBL" id="EFC40340.1"/>
    </source>
</evidence>
<dbReference type="Proteomes" id="UP000006671">
    <property type="component" value="Unassembled WGS sequence"/>
</dbReference>
<gene>
    <name evidence="1" type="ORF">NAEGRDRAFT_71777</name>
</gene>
<dbReference type="KEGG" id="ngr:NAEGRDRAFT_71777"/>